<accession>A0A0R3UAU6</accession>
<proteinExistence type="predicted"/>
<feature type="compositionally biased region" description="Polar residues" evidence="1">
    <location>
        <begin position="49"/>
        <end position="66"/>
    </location>
</feature>
<protein>
    <submittedName>
        <fullName evidence="2 4">Uncharacterized protein</fullName>
    </submittedName>
</protein>
<dbReference type="WBParaSite" id="MCOS_0000404401-mRNA-1">
    <property type="protein sequence ID" value="MCOS_0000404401-mRNA-1"/>
    <property type="gene ID" value="MCOS_0000404401"/>
</dbReference>
<feature type="region of interest" description="Disordered" evidence="1">
    <location>
        <begin position="47"/>
        <end position="66"/>
    </location>
</feature>
<reference evidence="4" key="1">
    <citation type="submission" date="2017-02" db="UniProtKB">
        <authorList>
            <consortium name="WormBaseParasite"/>
        </authorList>
    </citation>
    <scope>IDENTIFICATION</scope>
</reference>
<keyword evidence="3" id="KW-1185">Reference proteome</keyword>
<dbReference type="AlphaFoldDB" id="A0A0R3UAU6"/>
<evidence type="ECO:0000313" key="3">
    <source>
        <dbReference type="Proteomes" id="UP000267029"/>
    </source>
</evidence>
<evidence type="ECO:0000256" key="1">
    <source>
        <dbReference type="SAM" id="MobiDB-lite"/>
    </source>
</evidence>
<gene>
    <name evidence="2" type="ORF">MCOS_LOCUS4045</name>
</gene>
<dbReference type="EMBL" id="UXSR01001211">
    <property type="protein sequence ID" value="VDD78042.1"/>
    <property type="molecule type" value="Genomic_DNA"/>
</dbReference>
<dbReference type="Proteomes" id="UP000267029">
    <property type="component" value="Unassembled WGS sequence"/>
</dbReference>
<name>A0A0R3UAU6_MESCO</name>
<organism evidence="4">
    <name type="scientific">Mesocestoides corti</name>
    <name type="common">Flatworm</name>
    <dbReference type="NCBI Taxonomy" id="53468"/>
    <lineage>
        <taxon>Eukaryota</taxon>
        <taxon>Metazoa</taxon>
        <taxon>Spiralia</taxon>
        <taxon>Lophotrochozoa</taxon>
        <taxon>Platyhelminthes</taxon>
        <taxon>Cestoda</taxon>
        <taxon>Eucestoda</taxon>
        <taxon>Cyclophyllidea</taxon>
        <taxon>Mesocestoididae</taxon>
        <taxon>Mesocestoides</taxon>
    </lineage>
</organism>
<evidence type="ECO:0000313" key="4">
    <source>
        <dbReference type="WBParaSite" id="MCOS_0000404401-mRNA-1"/>
    </source>
</evidence>
<evidence type="ECO:0000313" key="2">
    <source>
        <dbReference type="EMBL" id="VDD78042.1"/>
    </source>
</evidence>
<reference evidence="2 3" key="2">
    <citation type="submission" date="2018-10" db="EMBL/GenBank/DDBJ databases">
        <authorList>
            <consortium name="Pathogen Informatics"/>
        </authorList>
    </citation>
    <scope>NUCLEOTIDE SEQUENCE [LARGE SCALE GENOMIC DNA]</scope>
</reference>
<sequence length="66" mass="7375">MMDRIHDAIKSVTMFVESRLFLVDLEIGRSVVLPESIEGRSLKPIGFFSSKNESKSPTGEYNNLGT</sequence>